<dbReference type="GO" id="GO:0042834">
    <property type="term" value="F:peptidoglycan binding"/>
    <property type="evidence" value="ECO:0007669"/>
    <property type="project" value="InterPro"/>
</dbReference>
<evidence type="ECO:0000259" key="3">
    <source>
        <dbReference type="PROSITE" id="PS51724"/>
    </source>
</evidence>
<evidence type="ECO:0000256" key="2">
    <source>
        <dbReference type="SAM" id="Phobius"/>
    </source>
</evidence>
<evidence type="ECO:0000256" key="1">
    <source>
        <dbReference type="SAM" id="MobiDB-lite"/>
    </source>
</evidence>
<feature type="region of interest" description="Disordered" evidence="1">
    <location>
        <begin position="139"/>
        <end position="174"/>
    </location>
</feature>
<keyword evidence="5" id="KW-1185">Reference proteome</keyword>
<feature type="domain" description="SPOR" evidence="3">
    <location>
        <begin position="184"/>
        <end position="262"/>
    </location>
</feature>
<keyword evidence="2" id="KW-0472">Membrane</keyword>
<name>A0A2M8H8H8_9GAMM</name>
<dbReference type="Gene3D" id="3.30.70.1070">
    <property type="entry name" value="Sporulation related repeat"/>
    <property type="match status" value="1"/>
</dbReference>
<accession>A0A2M8H8H8</accession>
<dbReference type="OrthoDB" id="6189127at2"/>
<dbReference type="Proteomes" id="UP000232060">
    <property type="component" value="Unassembled WGS sequence"/>
</dbReference>
<sequence length="272" mass="28402">MTECHLRKCNTLSLVRQIVLGLVAGILCFLVLSYVDSSDRKVEPEAEVAAPAPASVTLPETGPGQTSGATASLIPPTDAGLPLPESDSGAIESKADGMADKAPPMLEMPVSGALPVAPEEVVVPELPMPLSAAQSASLAKAKPAVPPEPVSRPAPTSVPKASAPKSSGRAPGKLSLTPVSVLKQKNINHLSVQLMGASSLDAVEQFVHTNRLAGKVWVYQTSRNGDPWYVVLQGDHAGMSQAQAAIRQLPPALQKAEPWPKSFAQVNRELTP</sequence>
<dbReference type="AlphaFoldDB" id="A0A2M8H8H8"/>
<proteinExistence type="predicted"/>
<evidence type="ECO:0000313" key="5">
    <source>
        <dbReference type="Proteomes" id="UP000232060"/>
    </source>
</evidence>
<gene>
    <name evidence="4" type="ORF">CUC44_12245</name>
</gene>
<organism evidence="4 5">
    <name type="scientific">Aeromonas lusitana</name>
    <dbReference type="NCBI Taxonomy" id="931529"/>
    <lineage>
        <taxon>Bacteria</taxon>
        <taxon>Pseudomonadati</taxon>
        <taxon>Pseudomonadota</taxon>
        <taxon>Gammaproteobacteria</taxon>
        <taxon>Aeromonadales</taxon>
        <taxon>Aeromonadaceae</taxon>
        <taxon>Aeromonas</taxon>
    </lineage>
</organism>
<protein>
    <recommendedName>
        <fullName evidence="3">SPOR domain-containing protein</fullName>
    </recommendedName>
</protein>
<evidence type="ECO:0000313" key="4">
    <source>
        <dbReference type="EMBL" id="PJC92855.1"/>
    </source>
</evidence>
<dbReference type="Pfam" id="PF05036">
    <property type="entry name" value="SPOR"/>
    <property type="match status" value="1"/>
</dbReference>
<dbReference type="PROSITE" id="PS51724">
    <property type="entry name" value="SPOR"/>
    <property type="match status" value="1"/>
</dbReference>
<keyword evidence="2" id="KW-0812">Transmembrane</keyword>
<dbReference type="InterPro" id="IPR036680">
    <property type="entry name" value="SPOR-like_sf"/>
</dbReference>
<dbReference type="EMBL" id="PGCP01000018">
    <property type="protein sequence ID" value="PJC92855.1"/>
    <property type="molecule type" value="Genomic_DNA"/>
</dbReference>
<feature type="region of interest" description="Disordered" evidence="1">
    <location>
        <begin position="46"/>
        <end position="95"/>
    </location>
</feature>
<feature type="transmembrane region" description="Helical" evidence="2">
    <location>
        <begin position="12"/>
        <end position="35"/>
    </location>
</feature>
<dbReference type="InterPro" id="IPR007730">
    <property type="entry name" value="SPOR-like_dom"/>
</dbReference>
<feature type="compositionally biased region" description="Low complexity" evidence="1">
    <location>
        <begin position="47"/>
        <end position="56"/>
    </location>
</feature>
<comment type="caution">
    <text evidence="4">The sequence shown here is derived from an EMBL/GenBank/DDBJ whole genome shotgun (WGS) entry which is preliminary data.</text>
</comment>
<reference evidence="4 5" key="1">
    <citation type="submission" date="2017-11" db="EMBL/GenBank/DDBJ databases">
        <title>Draft genome sequence of environmental isolate Aeromonas lusitania sp. nov. MDC 2473.</title>
        <authorList>
            <person name="Colston S.M."/>
            <person name="Navarro A."/>
            <person name="Martinez-Murcia A.J."/>
            <person name="Graf J."/>
        </authorList>
    </citation>
    <scope>NUCLEOTIDE SEQUENCE [LARGE SCALE GENOMIC DNA]</scope>
    <source>
        <strain evidence="4 5">MDC 2473</strain>
    </source>
</reference>
<keyword evidence="2" id="KW-1133">Transmembrane helix</keyword>